<sequence length="186" mass="19265">MASWSAALVGVVVLTSVLAGCTGQTRPGVEDTYGGMPSYLATIPSTTDEVLDGSAAHPALTSEGDAVRVHLQDGATVTATVTGPVVPGEGLPHQGETTTCTWTVSLRGTSGSVPVSVSDMTTIDQLGNVYRLSPVPGKGTPPRTLRAGQRVTFELRTVMKVGEGVLRWAPGGGKTLAEWDFEVEND</sequence>
<comment type="caution">
    <text evidence="2">The sequence shown here is derived from an EMBL/GenBank/DDBJ whole genome shotgun (WGS) entry which is preliminary data.</text>
</comment>
<evidence type="ECO:0000313" key="3">
    <source>
        <dbReference type="EMBL" id="MBM7802703.1"/>
    </source>
</evidence>
<evidence type="ECO:0000313" key="5">
    <source>
        <dbReference type="Proteomes" id="UP000746584"/>
    </source>
</evidence>
<name>A0A8H9GC70_9MICO</name>
<feature type="signal peptide" evidence="1">
    <location>
        <begin position="1"/>
        <end position="19"/>
    </location>
</feature>
<dbReference type="AlphaFoldDB" id="A0A8H9GC70"/>
<keyword evidence="1" id="KW-0732">Signal</keyword>
<gene>
    <name evidence="2" type="ORF">GCM10009769_31050</name>
    <name evidence="3" type="ORF">JOE58_001954</name>
</gene>
<reference evidence="3 5" key="3">
    <citation type="submission" date="2021-01" db="EMBL/GenBank/DDBJ databases">
        <title>Sequencing the genomes of 1000 actinobacteria strains.</title>
        <authorList>
            <person name="Klenk H.-P."/>
        </authorList>
    </citation>
    <scope>NUCLEOTIDE SEQUENCE [LARGE SCALE GENOMIC DNA]</scope>
    <source>
        <strain evidence="3 5">DSM 20542</strain>
    </source>
</reference>
<evidence type="ECO:0000256" key="1">
    <source>
        <dbReference type="SAM" id="SignalP"/>
    </source>
</evidence>
<reference evidence="2" key="1">
    <citation type="journal article" date="2014" name="Int. J. Syst. Evol. Microbiol.">
        <title>Complete genome sequence of Corynebacterium casei LMG S-19264T (=DSM 44701T), isolated from a smear-ripened cheese.</title>
        <authorList>
            <consortium name="US DOE Joint Genome Institute (JGI-PGF)"/>
            <person name="Walter F."/>
            <person name="Albersmeier A."/>
            <person name="Kalinowski J."/>
            <person name="Ruckert C."/>
        </authorList>
    </citation>
    <scope>NUCLEOTIDE SEQUENCE</scope>
    <source>
        <strain evidence="2">JCM 1480</strain>
    </source>
</reference>
<dbReference type="EMBL" id="BMOI01000016">
    <property type="protein sequence ID" value="GGL10788.1"/>
    <property type="molecule type" value="Genomic_DNA"/>
</dbReference>
<dbReference type="Proteomes" id="UP000648535">
    <property type="component" value="Unassembled WGS sequence"/>
</dbReference>
<keyword evidence="5" id="KW-1185">Reference proteome</keyword>
<evidence type="ECO:0000313" key="2">
    <source>
        <dbReference type="EMBL" id="GGL10788.1"/>
    </source>
</evidence>
<evidence type="ECO:0000313" key="4">
    <source>
        <dbReference type="Proteomes" id="UP000648535"/>
    </source>
</evidence>
<dbReference type="Proteomes" id="UP000746584">
    <property type="component" value="Unassembled WGS sequence"/>
</dbReference>
<accession>A0A8H9GC70</accession>
<organism evidence="2 4">
    <name type="scientific">Curtobacterium luteum</name>
    <dbReference type="NCBI Taxonomy" id="33881"/>
    <lineage>
        <taxon>Bacteria</taxon>
        <taxon>Bacillati</taxon>
        <taxon>Actinomycetota</taxon>
        <taxon>Actinomycetes</taxon>
        <taxon>Micrococcales</taxon>
        <taxon>Microbacteriaceae</taxon>
        <taxon>Curtobacterium</taxon>
    </lineage>
</organism>
<protein>
    <recommendedName>
        <fullName evidence="6">DUF4352 domain-containing protein</fullName>
    </recommendedName>
</protein>
<evidence type="ECO:0008006" key="6">
    <source>
        <dbReference type="Google" id="ProtNLM"/>
    </source>
</evidence>
<feature type="chain" id="PRO_5038512273" description="DUF4352 domain-containing protein" evidence="1">
    <location>
        <begin position="20"/>
        <end position="186"/>
    </location>
</feature>
<dbReference type="EMBL" id="JAFBCG010000001">
    <property type="protein sequence ID" value="MBM7802703.1"/>
    <property type="molecule type" value="Genomic_DNA"/>
</dbReference>
<proteinExistence type="predicted"/>
<dbReference type="RefSeq" id="WP_175327584.1">
    <property type="nucleotide sequence ID" value="NZ_BMOI01000016.1"/>
</dbReference>
<reference evidence="2" key="2">
    <citation type="submission" date="2020-09" db="EMBL/GenBank/DDBJ databases">
        <authorList>
            <person name="Sun Q."/>
            <person name="Ohkuma M."/>
        </authorList>
    </citation>
    <scope>NUCLEOTIDE SEQUENCE</scope>
    <source>
        <strain evidence="2">JCM 1480</strain>
    </source>
</reference>